<dbReference type="EMBL" id="PNYC01000003">
    <property type="protein sequence ID" value="PMS37601.1"/>
    <property type="molecule type" value="Genomic_DNA"/>
</dbReference>
<evidence type="ECO:0000256" key="1">
    <source>
        <dbReference type="SAM" id="MobiDB-lite"/>
    </source>
</evidence>
<comment type="caution">
    <text evidence="2">The sequence shown here is derived from an EMBL/GenBank/DDBJ whole genome shotgun (WGS) entry which is preliminary data.</text>
</comment>
<name>A0A2N7X7P4_9BURK</name>
<protein>
    <submittedName>
        <fullName evidence="2">Uncharacterized protein</fullName>
    </submittedName>
</protein>
<dbReference type="AlphaFoldDB" id="A0A2N7X7P4"/>
<gene>
    <name evidence="2" type="ORF">C0Z20_06455</name>
</gene>
<organism evidence="2 3">
    <name type="scientific">Trinickia symbiotica</name>
    <dbReference type="NCBI Taxonomy" id="863227"/>
    <lineage>
        <taxon>Bacteria</taxon>
        <taxon>Pseudomonadati</taxon>
        <taxon>Pseudomonadota</taxon>
        <taxon>Betaproteobacteria</taxon>
        <taxon>Burkholderiales</taxon>
        <taxon>Burkholderiaceae</taxon>
        <taxon>Trinickia</taxon>
    </lineage>
</organism>
<feature type="region of interest" description="Disordered" evidence="1">
    <location>
        <begin position="29"/>
        <end position="51"/>
    </location>
</feature>
<dbReference type="Proteomes" id="UP000235777">
    <property type="component" value="Unassembled WGS sequence"/>
</dbReference>
<proteinExistence type="predicted"/>
<evidence type="ECO:0000313" key="3">
    <source>
        <dbReference type="Proteomes" id="UP000235777"/>
    </source>
</evidence>
<keyword evidence="3" id="KW-1185">Reference proteome</keyword>
<evidence type="ECO:0000313" key="2">
    <source>
        <dbReference type="EMBL" id="PMS37601.1"/>
    </source>
</evidence>
<accession>A0A2N7X7P4</accession>
<sequence>MNSFSFTDKPPSDIGKRLVCVLVRSGMRPTDADGGSRRTGPWAGGSHRRPAMPARIRRADLRRIAGNAFAVSGAHAAWRDE</sequence>
<reference evidence="2 3" key="1">
    <citation type="submission" date="2018-01" db="EMBL/GenBank/DDBJ databases">
        <title>Whole genome analyses suggest that Burkholderia sensu lato contains two further novel genera in the rhizoxinica-symbiotica group Mycetohabitans gen. nov., and Trinickia gen. nov.: implications for the evolution of diazotrophy and nodulation in the Burkholderiaceae.</title>
        <authorList>
            <person name="Estrada-de los Santos P."/>
            <person name="Palmer M."/>
            <person name="Chavez-Ramirez B."/>
            <person name="Beukes C."/>
            <person name="Steenkamp E.T."/>
            <person name="Hirsch A.M."/>
            <person name="Manyaka P."/>
            <person name="Maluk M."/>
            <person name="Lafos M."/>
            <person name="Crook M."/>
            <person name="Gross E."/>
            <person name="Simon M.F."/>
            <person name="Bueno dos Reis Junior F."/>
            <person name="Poole P.S."/>
            <person name="Venter S.N."/>
            <person name="James E.K."/>
        </authorList>
    </citation>
    <scope>NUCLEOTIDE SEQUENCE [LARGE SCALE GENOMIC DNA]</scope>
    <source>
        <strain evidence="2 3">JPY 581</strain>
    </source>
</reference>